<feature type="compositionally biased region" description="Basic and acidic residues" evidence="1">
    <location>
        <begin position="34"/>
        <end position="52"/>
    </location>
</feature>
<reference evidence="2 3" key="1">
    <citation type="submission" date="2021-07" db="EMBL/GenBank/DDBJ databases">
        <title>The Aristolochia fimbriata genome: insights into angiosperm evolution, floral development and chemical biosynthesis.</title>
        <authorList>
            <person name="Jiao Y."/>
        </authorList>
    </citation>
    <scope>NUCLEOTIDE SEQUENCE [LARGE SCALE GENOMIC DNA]</scope>
    <source>
        <strain evidence="2">IBCAS-2021</strain>
        <tissue evidence="2">Leaf</tissue>
    </source>
</reference>
<dbReference type="AlphaFoldDB" id="A0AAV7E9Z8"/>
<evidence type="ECO:0000256" key="1">
    <source>
        <dbReference type="SAM" id="MobiDB-lite"/>
    </source>
</evidence>
<evidence type="ECO:0000313" key="2">
    <source>
        <dbReference type="EMBL" id="KAG9445670.1"/>
    </source>
</evidence>
<organism evidence="2 3">
    <name type="scientific">Aristolochia fimbriata</name>
    <name type="common">White veined hardy Dutchman's pipe vine</name>
    <dbReference type="NCBI Taxonomy" id="158543"/>
    <lineage>
        <taxon>Eukaryota</taxon>
        <taxon>Viridiplantae</taxon>
        <taxon>Streptophyta</taxon>
        <taxon>Embryophyta</taxon>
        <taxon>Tracheophyta</taxon>
        <taxon>Spermatophyta</taxon>
        <taxon>Magnoliopsida</taxon>
        <taxon>Magnoliidae</taxon>
        <taxon>Piperales</taxon>
        <taxon>Aristolochiaceae</taxon>
        <taxon>Aristolochia</taxon>
    </lineage>
</organism>
<sequence length="190" mass="22166">MTSKPDKAKTQKGKVVVVLVTRSKHSRRPNAAKVNRENRTEKIPNPRSDPLRRHVWRGPGVEKSRDGGASNDEAAGKIHLQRRKSYHITRIMPARVKRKKPNQSKSFRHRYLHISFHAAHRSFFIFSQYNVDIKKSTALTDENFRKWLKKIYTRIFCEATEHVTPKFDPSVSSIQSLVQRGGVRERRLRC</sequence>
<evidence type="ECO:0000313" key="3">
    <source>
        <dbReference type="Proteomes" id="UP000825729"/>
    </source>
</evidence>
<protein>
    <submittedName>
        <fullName evidence="2">Uncharacterized protein</fullName>
    </submittedName>
</protein>
<dbReference type="Proteomes" id="UP000825729">
    <property type="component" value="Unassembled WGS sequence"/>
</dbReference>
<feature type="region of interest" description="Disordered" evidence="1">
    <location>
        <begin position="1"/>
        <end position="81"/>
    </location>
</feature>
<keyword evidence="3" id="KW-1185">Reference proteome</keyword>
<dbReference type="EMBL" id="JAINDJ010000005">
    <property type="protein sequence ID" value="KAG9445670.1"/>
    <property type="molecule type" value="Genomic_DNA"/>
</dbReference>
<proteinExistence type="predicted"/>
<comment type="caution">
    <text evidence="2">The sequence shown here is derived from an EMBL/GenBank/DDBJ whole genome shotgun (WGS) entry which is preliminary data.</text>
</comment>
<gene>
    <name evidence="2" type="ORF">H6P81_011798</name>
</gene>
<accession>A0AAV7E9Z8</accession>
<name>A0AAV7E9Z8_ARIFI</name>